<keyword evidence="1" id="KW-0812">Transmembrane</keyword>
<dbReference type="Proteomes" id="UP001497623">
    <property type="component" value="Unassembled WGS sequence"/>
</dbReference>
<sequence>QVRLSKIHMKKFVGQPKKGNETWPTGLSKRYKLAQRSVLGLVLLYLIFVLPYTLYVLTYVDSRYVDIGIILYSLYTLQYVGNTLIYVVSNHKFRIAYREFFRWLRQGGCCGCGCYRKNIQCSCTRTLPYNQQTSNLGKVAASVRIRQETSVLVHCRYSQVELNLPMQGGNCKCTNVDMEVSAQGILCHSQCDFTFRYNQDTKNNPNLECRMIRGLLR</sequence>
<evidence type="ECO:0008006" key="4">
    <source>
        <dbReference type="Google" id="ProtNLM"/>
    </source>
</evidence>
<keyword evidence="1" id="KW-1133">Transmembrane helix</keyword>
<feature type="transmembrane region" description="Helical" evidence="1">
    <location>
        <begin position="69"/>
        <end position="88"/>
    </location>
</feature>
<proteinExistence type="predicted"/>
<dbReference type="AlphaFoldDB" id="A0AAV2SBN9"/>
<accession>A0AAV2SBN9</accession>
<dbReference type="Gene3D" id="1.20.1070.10">
    <property type="entry name" value="Rhodopsin 7-helix transmembrane proteins"/>
    <property type="match status" value="1"/>
</dbReference>
<evidence type="ECO:0000313" key="2">
    <source>
        <dbReference type="EMBL" id="CAL4176316.1"/>
    </source>
</evidence>
<feature type="transmembrane region" description="Helical" evidence="1">
    <location>
        <begin position="38"/>
        <end position="57"/>
    </location>
</feature>
<dbReference type="SUPFAM" id="SSF81321">
    <property type="entry name" value="Family A G protein-coupled receptor-like"/>
    <property type="match status" value="1"/>
</dbReference>
<organism evidence="2 3">
    <name type="scientific">Meganyctiphanes norvegica</name>
    <name type="common">Northern krill</name>
    <name type="synonym">Thysanopoda norvegica</name>
    <dbReference type="NCBI Taxonomy" id="48144"/>
    <lineage>
        <taxon>Eukaryota</taxon>
        <taxon>Metazoa</taxon>
        <taxon>Ecdysozoa</taxon>
        <taxon>Arthropoda</taxon>
        <taxon>Crustacea</taxon>
        <taxon>Multicrustacea</taxon>
        <taxon>Malacostraca</taxon>
        <taxon>Eumalacostraca</taxon>
        <taxon>Eucarida</taxon>
        <taxon>Euphausiacea</taxon>
        <taxon>Euphausiidae</taxon>
        <taxon>Meganyctiphanes</taxon>
    </lineage>
</organism>
<reference evidence="2 3" key="1">
    <citation type="submission" date="2024-05" db="EMBL/GenBank/DDBJ databases">
        <authorList>
            <person name="Wallberg A."/>
        </authorList>
    </citation>
    <scope>NUCLEOTIDE SEQUENCE [LARGE SCALE GENOMIC DNA]</scope>
</reference>
<name>A0AAV2SBN9_MEGNR</name>
<keyword evidence="1" id="KW-0472">Membrane</keyword>
<dbReference type="EMBL" id="CAXKWB010054916">
    <property type="protein sequence ID" value="CAL4176316.1"/>
    <property type="molecule type" value="Genomic_DNA"/>
</dbReference>
<comment type="caution">
    <text evidence="2">The sequence shown here is derived from an EMBL/GenBank/DDBJ whole genome shotgun (WGS) entry which is preliminary data.</text>
</comment>
<evidence type="ECO:0000256" key="1">
    <source>
        <dbReference type="SAM" id="Phobius"/>
    </source>
</evidence>
<evidence type="ECO:0000313" key="3">
    <source>
        <dbReference type="Proteomes" id="UP001497623"/>
    </source>
</evidence>
<protein>
    <recommendedName>
        <fullName evidence="4">G-protein coupled receptors family 1 profile domain-containing protein</fullName>
    </recommendedName>
</protein>
<keyword evidence="3" id="KW-1185">Reference proteome</keyword>
<gene>
    <name evidence="2" type="ORF">MNOR_LOCUS34777</name>
</gene>
<feature type="non-terminal residue" evidence="2">
    <location>
        <position position="217"/>
    </location>
</feature>
<feature type="non-terminal residue" evidence="2">
    <location>
        <position position="1"/>
    </location>
</feature>